<dbReference type="InterPro" id="IPR016156">
    <property type="entry name" value="FAD/NAD-linked_Rdtase_dimer_sf"/>
</dbReference>
<dbReference type="PANTHER" id="PTHR43429:SF1">
    <property type="entry name" value="NAD(P)H SULFUR OXIDOREDUCTASE (COA-DEPENDENT)"/>
    <property type="match status" value="1"/>
</dbReference>
<dbReference type="PRINTS" id="PR00368">
    <property type="entry name" value="FADPNR"/>
</dbReference>
<comment type="cofactor">
    <cofactor evidence="1">
        <name>FAD</name>
        <dbReference type="ChEBI" id="CHEBI:57692"/>
    </cofactor>
</comment>
<organism evidence="7 8">
    <name type="scientific">Nocardioides malaquae</name>
    <dbReference type="NCBI Taxonomy" id="2773426"/>
    <lineage>
        <taxon>Bacteria</taxon>
        <taxon>Bacillati</taxon>
        <taxon>Actinomycetota</taxon>
        <taxon>Actinomycetes</taxon>
        <taxon>Propionibacteriales</taxon>
        <taxon>Nocardioidaceae</taxon>
        <taxon>Nocardioides</taxon>
    </lineage>
</organism>
<evidence type="ECO:0000256" key="1">
    <source>
        <dbReference type="ARBA" id="ARBA00001974"/>
    </source>
</evidence>
<sequence>MSAAHQMLRTARRTGRTLEVTVLEAGQFTSYSACGIPYLVSGEVDELDDLVARTPEQHRAAGIDLRTGQRVTRLDLDARVAEVEGGDDVAFDQVVVATGACPRMPQWTRLPDGAPVGGVRPASTLEDARAWAQELAPGERVVVAGGGYIGVEMVEAAVRRGLQVTLVTRSRVLSTFAPEVGAEVARGMREVGVEVVEHAAVTDLEVEDGRVAAVRLRERSVPTDHVVVALGVVPATDLLAHTDLLSERGTLRPDETGRVAPGVWAAGDCCEVRTRDGAWTYAPLGTHANKAGRALGDQVAGGDLTFPGVLGTAITRFAVGEVHLEVARTGILDHQVAAPVDPVTVVTRGTTASGYMPEAAPITIRVSADRVSRRLLSVEVAGGPGAGKRVDAAAAVLWLRGSVDDLAWMDLAYAPPVATAWEVLQIAARRVAELIDQPG</sequence>
<proteinExistence type="predicted"/>
<accession>A0ABR9RUZ4</accession>
<keyword evidence="5" id="KW-0676">Redox-active center</keyword>
<keyword evidence="3" id="KW-0274">FAD</keyword>
<dbReference type="InterPro" id="IPR036188">
    <property type="entry name" value="FAD/NAD-bd_sf"/>
</dbReference>
<evidence type="ECO:0000256" key="4">
    <source>
        <dbReference type="ARBA" id="ARBA00023002"/>
    </source>
</evidence>
<evidence type="ECO:0000256" key="2">
    <source>
        <dbReference type="ARBA" id="ARBA00022630"/>
    </source>
</evidence>
<dbReference type="EMBL" id="JADCSA010000008">
    <property type="protein sequence ID" value="MBE7324945.1"/>
    <property type="molecule type" value="Genomic_DNA"/>
</dbReference>
<evidence type="ECO:0000256" key="5">
    <source>
        <dbReference type="ARBA" id="ARBA00023284"/>
    </source>
</evidence>
<evidence type="ECO:0000313" key="7">
    <source>
        <dbReference type="EMBL" id="MBE7324945.1"/>
    </source>
</evidence>
<comment type="caution">
    <text evidence="7">The sequence shown here is derived from an EMBL/GenBank/DDBJ whole genome shotgun (WGS) entry which is preliminary data.</text>
</comment>
<dbReference type="Proteomes" id="UP000756387">
    <property type="component" value="Unassembled WGS sequence"/>
</dbReference>
<dbReference type="SUPFAM" id="SSF51905">
    <property type="entry name" value="FAD/NAD(P)-binding domain"/>
    <property type="match status" value="1"/>
</dbReference>
<keyword evidence="8" id="KW-1185">Reference proteome</keyword>
<protein>
    <submittedName>
        <fullName evidence="7">FAD-dependent oxidoreductase</fullName>
    </submittedName>
</protein>
<dbReference type="SUPFAM" id="SSF55424">
    <property type="entry name" value="FAD/NAD-linked reductases, dimerisation (C-terminal) domain"/>
    <property type="match status" value="1"/>
</dbReference>
<dbReference type="InterPro" id="IPR050260">
    <property type="entry name" value="FAD-bd_OxRdtase"/>
</dbReference>
<dbReference type="InterPro" id="IPR023753">
    <property type="entry name" value="FAD/NAD-binding_dom"/>
</dbReference>
<evidence type="ECO:0000256" key="3">
    <source>
        <dbReference type="ARBA" id="ARBA00022827"/>
    </source>
</evidence>
<keyword evidence="4" id="KW-0560">Oxidoreductase</keyword>
<evidence type="ECO:0000259" key="6">
    <source>
        <dbReference type="Pfam" id="PF07992"/>
    </source>
</evidence>
<dbReference type="Gene3D" id="3.50.50.60">
    <property type="entry name" value="FAD/NAD(P)-binding domain"/>
    <property type="match status" value="2"/>
</dbReference>
<dbReference type="PRINTS" id="PR00469">
    <property type="entry name" value="PNDRDTASEII"/>
</dbReference>
<gene>
    <name evidence="7" type="ORF">IEQ44_09775</name>
</gene>
<feature type="domain" description="FAD/NAD(P)-binding" evidence="6">
    <location>
        <begin position="3"/>
        <end position="273"/>
    </location>
</feature>
<dbReference type="PANTHER" id="PTHR43429">
    <property type="entry name" value="PYRIDINE NUCLEOTIDE-DISULFIDE OXIDOREDUCTASE DOMAIN-CONTAINING"/>
    <property type="match status" value="1"/>
</dbReference>
<keyword evidence="2" id="KW-0285">Flavoprotein</keyword>
<dbReference type="Pfam" id="PF07992">
    <property type="entry name" value="Pyr_redox_2"/>
    <property type="match status" value="1"/>
</dbReference>
<reference evidence="7 8" key="1">
    <citation type="submission" date="2020-10" db="EMBL/GenBank/DDBJ databases">
        <title>Nocardioides sp. isolated from sludge.</title>
        <authorList>
            <person name="Zhang X."/>
        </authorList>
    </citation>
    <scope>NUCLEOTIDE SEQUENCE [LARGE SCALE GENOMIC DNA]</scope>
    <source>
        <strain evidence="7 8">Y6</strain>
    </source>
</reference>
<evidence type="ECO:0000313" key="8">
    <source>
        <dbReference type="Proteomes" id="UP000756387"/>
    </source>
</evidence>
<name>A0ABR9RUZ4_9ACTN</name>